<proteinExistence type="predicted"/>
<accession>K1R5P9</accession>
<sequence>MTMLGRNKRFEPSAQCAVADWIHGHGAVPECYTHTPTTSTSARHTRHGLILLLSKMDPGRVQGLK</sequence>
<reference evidence="1" key="1">
    <citation type="journal article" date="2012" name="Nature">
        <title>The oyster genome reveals stress adaptation and complexity of shell formation.</title>
        <authorList>
            <person name="Zhang G."/>
            <person name="Fang X."/>
            <person name="Guo X."/>
            <person name="Li L."/>
            <person name="Luo R."/>
            <person name="Xu F."/>
            <person name="Yang P."/>
            <person name="Zhang L."/>
            <person name="Wang X."/>
            <person name="Qi H."/>
            <person name="Xiong Z."/>
            <person name="Que H."/>
            <person name="Xie Y."/>
            <person name="Holland P.W."/>
            <person name="Paps J."/>
            <person name="Zhu Y."/>
            <person name="Wu F."/>
            <person name="Chen Y."/>
            <person name="Wang J."/>
            <person name="Peng C."/>
            <person name="Meng J."/>
            <person name="Yang L."/>
            <person name="Liu J."/>
            <person name="Wen B."/>
            <person name="Zhang N."/>
            <person name="Huang Z."/>
            <person name="Zhu Q."/>
            <person name="Feng Y."/>
            <person name="Mount A."/>
            <person name="Hedgecock D."/>
            <person name="Xu Z."/>
            <person name="Liu Y."/>
            <person name="Domazet-Loso T."/>
            <person name="Du Y."/>
            <person name="Sun X."/>
            <person name="Zhang S."/>
            <person name="Liu B."/>
            <person name="Cheng P."/>
            <person name="Jiang X."/>
            <person name="Li J."/>
            <person name="Fan D."/>
            <person name="Wang W."/>
            <person name="Fu W."/>
            <person name="Wang T."/>
            <person name="Wang B."/>
            <person name="Zhang J."/>
            <person name="Peng Z."/>
            <person name="Li Y."/>
            <person name="Li N."/>
            <person name="Wang J."/>
            <person name="Chen M."/>
            <person name="He Y."/>
            <person name="Tan F."/>
            <person name="Song X."/>
            <person name="Zheng Q."/>
            <person name="Huang R."/>
            <person name="Yang H."/>
            <person name="Du X."/>
            <person name="Chen L."/>
            <person name="Yang M."/>
            <person name="Gaffney P.M."/>
            <person name="Wang S."/>
            <person name="Luo L."/>
            <person name="She Z."/>
            <person name="Ming Y."/>
            <person name="Huang W."/>
            <person name="Zhang S."/>
            <person name="Huang B."/>
            <person name="Zhang Y."/>
            <person name="Qu T."/>
            <person name="Ni P."/>
            <person name="Miao G."/>
            <person name="Wang J."/>
            <person name="Wang Q."/>
            <person name="Steinberg C.E."/>
            <person name="Wang H."/>
            <person name="Li N."/>
            <person name="Qian L."/>
            <person name="Zhang G."/>
            <person name="Li Y."/>
            <person name="Yang H."/>
            <person name="Liu X."/>
            <person name="Wang J."/>
            <person name="Yin Y."/>
            <person name="Wang J."/>
        </authorList>
    </citation>
    <scope>NUCLEOTIDE SEQUENCE [LARGE SCALE GENOMIC DNA]</scope>
    <source>
        <strain evidence="1">05x7-T-G4-1.051#20</strain>
    </source>
</reference>
<organism evidence="1">
    <name type="scientific">Magallana gigas</name>
    <name type="common">Pacific oyster</name>
    <name type="synonym">Crassostrea gigas</name>
    <dbReference type="NCBI Taxonomy" id="29159"/>
    <lineage>
        <taxon>Eukaryota</taxon>
        <taxon>Metazoa</taxon>
        <taxon>Spiralia</taxon>
        <taxon>Lophotrochozoa</taxon>
        <taxon>Mollusca</taxon>
        <taxon>Bivalvia</taxon>
        <taxon>Autobranchia</taxon>
        <taxon>Pteriomorphia</taxon>
        <taxon>Ostreida</taxon>
        <taxon>Ostreoidea</taxon>
        <taxon>Ostreidae</taxon>
        <taxon>Magallana</taxon>
    </lineage>
</organism>
<dbReference type="EMBL" id="JH815881">
    <property type="protein sequence ID" value="EKC29291.1"/>
    <property type="molecule type" value="Genomic_DNA"/>
</dbReference>
<name>K1R5P9_MAGGI</name>
<dbReference type="InParanoid" id="K1R5P9"/>
<gene>
    <name evidence="1" type="ORF">CGI_10014600</name>
</gene>
<dbReference type="HOGENOM" id="CLU_2851830_0_0_1"/>
<dbReference type="AlphaFoldDB" id="K1R5P9"/>
<protein>
    <submittedName>
        <fullName evidence="1">Uncharacterized protein</fullName>
    </submittedName>
</protein>
<evidence type="ECO:0000313" key="1">
    <source>
        <dbReference type="EMBL" id="EKC29291.1"/>
    </source>
</evidence>